<dbReference type="Gene3D" id="3.40.50.2000">
    <property type="entry name" value="Glycogen Phosphorylase B"/>
    <property type="match status" value="2"/>
</dbReference>
<evidence type="ECO:0000256" key="1">
    <source>
        <dbReference type="ARBA" id="ARBA00022676"/>
    </source>
</evidence>
<sequence>MLLLAHSIEGGGAQEVCRAWARALNGRHEVRILVLDRSAGLAEARAALTGIPVACAEEVGAASHRSRVAHVRREVVAWQPDVLVSLETYPNLVALSATAGLRTRTVVSEHNVPSILLKVEGPAKRAQLALARLFYRRADTVICVSHAVATDIRCNFGVPPERVAVLPNGVLGGEVDAPDVTASPSRITILVPARLVPQKRPAHCVAIAEALARRGARVTLVWVGDGPPDSPALRPTRGAPTVEIVREPWRDDWHLLADEETVVLLGSAYEGFGNVLVESASRGIPVVAGSSALGCADAVVPGVTGYLAATDSAESYADAISEARLLSAPFSADNWLRQFSAAATARRLETVLRPSTLAFPLPAPAVEAGAGRG</sequence>
<evidence type="ECO:0000259" key="3">
    <source>
        <dbReference type="Pfam" id="PF13439"/>
    </source>
</evidence>
<dbReference type="Pfam" id="PF13692">
    <property type="entry name" value="Glyco_trans_1_4"/>
    <property type="match status" value="1"/>
</dbReference>
<comment type="caution">
    <text evidence="4">The sequence shown here is derived from an EMBL/GenBank/DDBJ whole genome shotgun (WGS) entry which is preliminary data.</text>
</comment>
<reference evidence="5" key="1">
    <citation type="journal article" date="2019" name="Int. J. Syst. Evol. Microbiol.">
        <title>The Global Catalogue of Microorganisms (GCM) 10K type strain sequencing project: providing services to taxonomists for standard genome sequencing and annotation.</title>
        <authorList>
            <consortium name="The Broad Institute Genomics Platform"/>
            <consortium name="The Broad Institute Genome Sequencing Center for Infectious Disease"/>
            <person name="Wu L."/>
            <person name="Ma J."/>
        </authorList>
    </citation>
    <scope>NUCLEOTIDE SEQUENCE [LARGE SCALE GENOMIC DNA]</scope>
    <source>
        <strain evidence="5">JCM 17906</strain>
    </source>
</reference>
<keyword evidence="5" id="KW-1185">Reference proteome</keyword>
<keyword evidence="2" id="KW-0808">Transferase</keyword>
<accession>A0ABP8S0U8</accession>
<dbReference type="Pfam" id="PF13439">
    <property type="entry name" value="Glyco_transf_4"/>
    <property type="match status" value="1"/>
</dbReference>
<evidence type="ECO:0000313" key="5">
    <source>
        <dbReference type="Proteomes" id="UP001501598"/>
    </source>
</evidence>
<protein>
    <recommendedName>
        <fullName evidence="3">Glycosyltransferase subfamily 4-like N-terminal domain-containing protein</fullName>
    </recommendedName>
</protein>
<feature type="domain" description="Glycosyltransferase subfamily 4-like N-terminal" evidence="3">
    <location>
        <begin position="11"/>
        <end position="170"/>
    </location>
</feature>
<keyword evidence="1" id="KW-0328">Glycosyltransferase</keyword>
<dbReference type="SUPFAM" id="SSF53756">
    <property type="entry name" value="UDP-Glycosyltransferase/glycogen phosphorylase"/>
    <property type="match status" value="1"/>
</dbReference>
<evidence type="ECO:0000256" key="2">
    <source>
        <dbReference type="ARBA" id="ARBA00022679"/>
    </source>
</evidence>
<dbReference type="Proteomes" id="UP001501598">
    <property type="component" value="Unassembled WGS sequence"/>
</dbReference>
<evidence type="ECO:0000313" key="4">
    <source>
        <dbReference type="EMBL" id="GAA4556762.1"/>
    </source>
</evidence>
<dbReference type="InterPro" id="IPR028098">
    <property type="entry name" value="Glyco_trans_4-like_N"/>
</dbReference>
<proteinExistence type="predicted"/>
<organism evidence="4 5">
    <name type="scientific">Pseudonocardia xishanensis</name>
    <dbReference type="NCBI Taxonomy" id="630995"/>
    <lineage>
        <taxon>Bacteria</taxon>
        <taxon>Bacillati</taxon>
        <taxon>Actinomycetota</taxon>
        <taxon>Actinomycetes</taxon>
        <taxon>Pseudonocardiales</taxon>
        <taxon>Pseudonocardiaceae</taxon>
        <taxon>Pseudonocardia</taxon>
    </lineage>
</organism>
<gene>
    <name evidence="4" type="ORF">GCM10023175_59700</name>
</gene>
<name>A0ABP8S0U8_9PSEU</name>
<dbReference type="PANTHER" id="PTHR12526:SF510">
    <property type="entry name" value="D-INOSITOL 3-PHOSPHATE GLYCOSYLTRANSFERASE"/>
    <property type="match status" value="1"/>
</dbReference>
<dbReference type="PANTHER" id="PTHR12526">
    <property type="entry name" value="GLYCOSYLTRANSFERASE"/>
    <property type="match status" value="1"/>
</dbReference>
<dbReference type="EMBL" id="BAABGT010000099">
    <property type="protein sequence ID" value="GAA4556762.1"/>
    <property type="molecule type" value="Genomic_DNA"/>
</dbReference>
<dbReference type="CDD" id="cd03801">
    <property type="entry name" value="GT4_PimA-like"/>
    <property type="match status" value="1"/>
</dbReference>